<proteinExistence type="predicted"/>
<evidence type="ECO:0000313" key="1">
    <source>
        <dbReference type="Proteomes" id="UP000887580"/>
    </source>
</evidence>
<organism evidence="1 2">
    <name type="scientific">Panagrolaimus sp. PS1159</name>
    <dbReference type="NCBI Taxonomy" id="55785"/>
    <lineage>
        <taxon>Eukaryota</taxon>
        <taxon>Metazoa</taxon>
        <taxon>Ecdysozoa</taxon>
        <taxon>Nematoda</taxon>
        <taxon>Chromadorea</taxon>
        <taxon>Rhabditida</taxon>
        <taxon>Tylenchina</taxon>
        <taxon>Panagrolaimomorpha</taxon>
        <taxon>Panagrolaimoidea</taxon>
        <taxon>Panagrolaimidae</taxon>
        <taxon>Panagrolaimus</taxon>
    </lineage>
</organism>
<dbReference type="Proteomes" id="UP000887580">
    <property type="component" value="Unplaced"/>
</dbReference>
<accession>A0AC35EW98</accession>
<name>A0AC35EW98_9BILA</name>
<dbReference type="WBParaSite" id="PS1159_v2.g11415.t1">
    <property type="protein sequence ID" value="PS1159_v2.g11415.t1"/>
    <property type="gene ID" value="PS1159_v2.g11415"/>
</dbReference>
<sequence>MSCLIPEILFGIGKILIEDGNLKAINKYGVSGKESFNVLMNVFASITSVEIYDNQIGIGWVSLIFFI</sequence>
<protein>
    <submittedName>
        <fullName evidence="2">Uncharacterized protein</fullName>
    </submittedName>
</protein>
<reference evidence="2" key="1">
    <citation type="submission" date="2022-11" db="UniProtKB">
        <authorList>
            <consortium name="WormBaseParasite"/>
        </authorList>
    </citation>
    <scope>IDENTIFICATION</scope>
</reference>
<evidence type="ECO:0000313" key="2">
    <source>
        <dbReference type="WBParaSite" id="PS1159_v2.g11415.t1"/>
    </source>
</evidence>